<keyword evidence="5 12" id="KW-0418">Kinase</keyword>
<comment type="catalytic activity">
    <reaction evidence="8">
        <text>L-seryl-[protein] + ATP = O-phospho-L-seryl-[protein] + ADP + H(+)</text>
        <dbReference type="Rhea" id="RHEA:17989"/>
        <dbReference type="Rhea" id="RHEA-COMP:9863"/>
        <dbReference type="Rhea" id="RHEA-COMP:11604"/>
        <dbReference type="ChEBI" id="CHEBI:15378"/>
        <dbReference type="ChEBI" id="CHEBI:29999"/>
        <dbReference type="ChEBI" id="CHEBI:30616"/>
        <dbReference type="ChEBI" id="CHEBI:83421"/>
        <dbReference type="ChEBI" id="CHEBI:456216"/>
        <dbReference type="EC" id="2.7.11.22"/>
    </reaction>
</comment>
<dbReference type="GO" id="GO:0005524">
    <property type="term" value="F:ATP binding"/>
    <property type="evidence" value="ECO:0007669"/>
    <property type="project" value="UniProtKB-KW"/>
</dbReference>
<comment type="catalytic activity">
    <reaction evidence="7">
        <text>L-threonyl-[protein] + ATP = O-phospho-L-threonyl-[protein] + ADP + H(+)</text>
        <dbReference type="Rhea" id="RHEA:46608"/>
        <dbReference type="Rhea" id="RHEA-COMP:11060"/>
        <dbReference type="Rhea" id="RHEA-COMP:11605"/>
        <dbReference type="ChEBI" id="CHEBI:15378"/>
        <dbReference type="ChEBI" id="CHEBI:30013"/>
        <dbReference type="ChEBI" id="CHEBI:30616"/>
        <dbReference type="ChEBI" id="CHEBI:61977"/>
        <dbReference type="ChEBI" id="CHEBI:456216"/>
        <dbReference type="EC" id="2.7.11.22"/>
    </reaction>
</comment>
<dbReference type="SUPFAM" id="SSF56112">
    <property type="entry name" value="Protein kinase-like (PK-like)"/>
    <property type="match status" value="1"/>
</dbReference>
<evidence type="ECO:0000313" key="12">
    <source>
        <dbReference type="EMBL" id="GFO07609.1"/>
    </source>
</evidence>
<accession>A0AAV4AIR7</accession>
<evidence type="ECO:0000256" key="6">
    <source>
        <dbReference type="ARBA" id="ARBA00022840"/>
    </source>
</evidence>
<keyword evidence="13" id="KW-1185">Reference proteome</keyword>
<dbReference type="PANTHER" id="PTHR24056">
    <property type="entry name" value="CELL DIVISION PROTEIN KINASE"/>
    <property type="match status" value="1"/>
</dbReference>
<proteinExistence type="inferred from homology"/>
<keyword evidence="3" id="KW-0808">Transferase</keyword>
<comment type="caution">
    <text evidence="12">The sequence shown here is derived from an EMBL/GenBank/DDBJ whole genome shotgun (WGS) entry which is preliminary data.</text>
</comment>
<dbReference type="GO" id="GO:0004693">
    <property type="term" value="F:cyclin-dependent protein serine/threonine kinase activity"/>
    <property type="evidence" value="ECO:0007669"/>
    <property type="project" value="UniProtKB-EC"/>
</dbReference>
<keyword evidence="6" id="KW-0067">ATP-binding</keyword>
<feature type="region of interest" description="Disordered" evidence="10">
    <location>
        <begin position="1"/>
        <end position="30"/>
    </location>
</feature>
<evidence type="ECO:0000256" key="10">
    <source>
        <dbReference type="SAM" id="MobiDB-lite"/>
    </source>
</evidence>
<keyword evidence="4" id="KW-0547">Nucleotide-binding</keyword>
<dbReference type="AlphaFoldDB" id="A0AAV4AIR7"/>
<comment type="similarity">
    <text evidence="1">Belongs to the protein kinase superfamily. CMGC Ser/Thr protein kinase family. CDC2/CDKX subfamily.</text>
</comment>
<protein>
    <submittedName>
        <fullName evidence="12">Cyclin-dependent kinase 9</fullName>
    </submittedName>
</protein>
<evidence type="ECO:0000313" key="13">
    <source>
        <dbReference type="Proteomes" id="UP000735302"/>
    </source>
</evidence>
<dbReference type="InterPro" id="IPR050108">
    <property type="entry name" value="CDK"/>
</dbReference>
<dbReference type="Proteomes" id="UP000735302">
    <property type="component" value="Unassembled WGS sequence"/>
</dbReference>
<dbReference type="Gene3D" id="1.10.510.10">
    <property type="entry name" value="Transferase(Phosphotransferase) domain 1"/>
    <property type="match status" value="1"/>
</dbReference>
<evidence type="ECO:0000256" key="8">
    <source>
        <dbReference type="ARBA" id="ARBA00048367"/>
    </source>
</evidence>
<comment type="catalytic activity">
    <reaction evidence="9">
        <text>[DNA-directed RNA polymerase] + ATP = phospho-[DNA-directed RNA polymerase] + ADP + H(+)</text>
        <dbReference type="Rhea" id="RHEA:10216"/>
        <dbReference type="Rhea" id="RHEA-COMP:11321"/>
        <dbReference type="Rhea" id="RHEA-COMP:11322"/>
        <dbReference type="ChEBI" id="CHEBI:15378"/>
        <dbReference type="ChEBI" id="CHEBI:30616"/>
        <dbReference type="ChEBI" id="CHEBI:43176"/>
        <dbReference type="ChEBI" id="CHEBI:68546"/>
        <dbReference type="ChEBI" id="CHEBI:456216"/>
        <dbReference type="EC" id="2.7.11.23"/>
    </reaction>
</comment>
<keyword evidence="2" id="KW-0723">Serine/threonine-protein kinase</keyword>
<dbReference type="FunFam" id="1.10.510.10:FF:000624">
    <property type="entry name" value="Mitogen-activated protein kinase"/>
    <property type="match status" value="1"/>
</dbReference>
<evidence type="ECO:0000256" key="1">
    <source>
        <dbReference type="ARBA" id="ARBA00006485"/>
    </source>
</evidence>
<sequence length="408" mass="45156">MKPQLASKDIDLSKLHLTEDEKQPQERHTTNQATARLITQLKCDAGHRLLAGVETAMKRGYKVVRYHHCKLSPASLWDCTESARPAYQCTICPESYGDKGCVMELCETSLRQKLLDNVHVGFEIHSIKFITAQLIRGLDFVHSKGIMHRDLKPDNILLTSKGVVKIADFGMSRPVSPEHVYTPGVVTLWYRSPELLLMATNYSSAVDLWSLGCIIAEMFLGEPLLRGNSEISQITKIVELIGPVNRALMPQCLHLPLLDVVELPQQQSPDVWARVGPVLSQDSEGLSLIASLLQVNPDDRLPCADALSHPFVVNEVNEVDALLSGQESLAEHPQAPADQNNHGPPEVIIIEDSPELVDGNNPPELESSNDPPNVEDDGDVSEEITTEDSREPENDDERDEVIVIEDSP</sequence>
<dbReference type="PANTHER" id="PTHR24056:SF495">
    <property type="entry name" value="CYCLIN-DEPENDENT KINASE 8-RELATED"/>
    <property type="match status" value="1"/>
</dbReference>
<dbReference type="EMBL" id="BLXT01003901">
    <property type="protein sequence ID" value="GFO07609.1"/>
    <property type="molecule type" value="Genomic_DNA"/>
</dbReference>
<dbReference type="SMART" id="SM00220">
    <property type="entry name" value="S_TKc"/>
    <property type="match status" value="1"/>
</dbReference>
<organism evidence="12 13">
    <name type="scientific">Plakobranchus ocellatus</name>
    <dbReference type="NCBI Taxonomy" id="259542"/>
    <lineage>
        <taxon>Eukaryota</taxon>
        <taxon>Metazoa</taxon>
        <taxon>Spiralia</taxon>
        <taxon>Lophotrochozoa</taxon>
        <taxon>Mollusca</taxon>
        <taxon>Gastropoda</taxon>
        <taxon>Heterobranchia</taxon>
        <taxon>Euthyneura</taxon>
        <taxon>Panpulmonata</taxon>
        <taxon>Sacoglossa</taxon>
        <taxon>Placobranchoidea</taxon>
        <taxon>Plakobranchidae</taxon>
        <taxon>Plakobranchus</taxon>
    </lineage>
</organism>
<dbReference type="InterPro" id="IPR011009">
    <property type="entry name" value="Kinase-like_dom_sf"/>
</dbReference>
<evidence type="ECO:0000256" key="7">
    <source>
        <dbReference type="ARBA" id="ARBA00047811"/>
    </source>
</evidence>
<feature type="compositionally biased region" description="Basic and acidic residues" evidence="10">
    <location>
        <begin position="8"/>
        <end position="29"/>
    </location>
</feature>
<dbReference type="PROSITE" id="PS50011">
    <property type="entry name" value="PROTEIN_KINASE_DOM"/>
    <property type="match status" value="1"/>
</dbReference>
<evidence type="ECO:0000256" key="9">
    <source>
        <dbReference type="ARBA" id="ARBA00049280"/>
    </source>
</evidence>
<dbReference type="InterPro" id="IPR000719">
    <property type="entry name" value="Prot_kinase_dom"/>
</dbReference>
<feature type="compositionally biased region" description="Acidic residues" evidence="10">
    <location>
        <begin position="393"/>
        <end position="408"/>
    </location>
</feature>
<dbReference type="PROSITE" id="PS00108">
    <property type="entry name" value="PROTEIN_KINASE_ST"/>
    <property type="match status" value="1"/>
</dbReference>
<gene>
    <name evidence="12" type="ORF">PoB_003411400</name>
</gene>
<evidence type="ECO:0000256" key="2">
    <source>
        <dbReference type="ARBA" id="ARBA00022527"/>
    </source>
</evidence>
<evidence type="ECO:0000256" key="4">
    <source>
        <dbReference type="ARBA" id="ARBA00022741"/>
    </source>
</evidence>
<feature type="region of interest" description="Disordered" evidence="10">
    <location>
        <begin position="352"/>
        <end position="408"/>
    </location>
</feature>
<evidence type="ECO:0000259" key="11">
    <source>
        <dbReference type="PROSITE" id="PS50011"/>
    </source>
</evidence>
<reference evidence="12 13" key="1">
    <citation type="journal article" date="2021" name="Elife">
        <title>Chloroplast acquisition without the gene transfer in kleptoplastic sea slugs, Plakobranchus ocellatus.</title>
        <authorList>
            <person name="Maeda T."/>
            <person name="Takahashi S."/>
            <person name="Yoshida T."/>
            <person name="Shimamura S."/>
            <person name="Takaki Y."/>
            <person name="Nagai Y."/>
            <person name="Toyoda A."/>
            <person name="Suzuki Y."/>
            <person name="Arimoto A."/>
            <person name="Ishii H."/>
            <person name="Satoh N."/>
            <person name="Nishiyama T."/>
            <person name="Hasebe M."/>
            <person name="Maruyama T."/>
            <person name="Minagawa J."/>
            <person name="Obokata J."/>
            <person name="Shigenobu S."/>
        </authorList>
    </citation>
    <scope>NUCLEOTIDE SEQUENCE [LARGE SCALE GENOMIC DNA]</scope>
</reference>
<dbReference type="InterPro" id="IPR008271">
    <property type="entry name" value="Ser/Thr_kinase_AS"/>
</dbReference>
<evidence type="ECO:0000256" key="3">
    <source>
        <dbReference type="ARBA" id="ARBA00022679"/>
    </source>
</evidence>
<feature type="domain" description="Protein kinase" evidence="11">
    <location>
        <begin position="1"/>
        <end position="312"/>
    </location>
</feature>
<evidence type="ECO:0000256" key="5">
    <source>
        <dbReference type="ARBA" id="ARBA00022777"/>
    </source>
</evidence>
<feature type="compositionally biased region" description="Acidic residues" evidence="10">
    <location>
        <begin position="373"/>
        <end position="386"/>
    </location>
</feature>
<dbReference type="GO" id="GO:0008353">
    <property type="term" value="F:RNA polymerase II CTD heptapeptide repeat kinase activity"/>
    <property type="evidence" value="ECO:0007669"/>
    <property type="project" value="UniProtKB-EC"/>
</dbReference>
<dbReference type="GO" id="GO:0016592">
    <property type="term" value="C:mediator complex"/>
    <property type="evidence" value="ECO:0007669"/>
    <property type="project" value="TreeGrafter"/>
</dbReference>
<dbReference type="Pfam" id="PF00069">
    <property type="entry name" value="Pkinase"/>
    <property type="match status" value="1"/>
</dbReference>
<name>A0AAV4AIR7_9GAST</name>